<feature type="region of interest" description="Disordered" evidence="3">
    <location>
        <begin position="105"/>
        <end position="144"/>
    </location>
</feature>
<gene>
    <name evidence="4" type="ORF">F4559_005358</name>
</gene>
<dbReference type="AlphaFoldDB" id="A0A7W7WY05"/>
<protein>
    <submittedName>
        <fullName evidence="4">Single-strand DNA-binding protein</fullName>
    </submittedName>
</protein>
<evidence type="ECO:0000256" key="3">
    <source>
        <dbReference type="SAM" id="MobiDB-lite"/>
    </source>
</evidence>
<dbReference type="Pfam" id="PF00436">
    <property type="entry name" value="SSB"/>
    <property type="match status" value="1"/>
</dbReference>
<dbReference type="Proteomes" id="UP000542674">
    <property type="component" value="Unassembled WGS sequence"/>
</dbReference>
<accession>A0A7W7WY05</accession>
<evidence type="ECO:0000256" key="2">
    <source>
        <dbReference type="PROSITE-ProRule" id="PRU00252"/>
    </source>
</evidence>
<sequence length="144" mass="16077">MVTHTTADTGLSRASFRMYSRERRYNRETEVWEDGRQLFLNVTCWRKLADNVHMSLNKGDPVVVTGVLRIADRDLDGIARQFVDIDAHSVGPDLTWCTAEVRAQRHRSGADLPRTEADVPRSDPASAAAVDRASPPEADAEVPF</sequence>
<name>A0A7W7WY05_9PSEU</name>
<keyword evidence="5" id="KW-1185">Reference proteome</keyword>
<comment type="caution">
    <text evidence="4">The sequence shown here is derived from an EMBL/GenBank/DDBJ whole genome shotgun (WGS) entry which is preliminary data.</text>
</comment>
<dbReference type="Gene3D" id="2.40.50.140">
    <property type="entry name" value="Nucleic acid-binding proteins"/>
    <property type="match status" value="1"/>
</dbReference>
<dbReference type="PROSITE" id="PS50935">
    <property type="entry name" value="SSB"/>
    <property type="match status" value="1"/>
</dbReference>
<reference evidence="4 5" key="1">
    <citation type="submission" date="2020-08" db="EMBL/GenBank/DDBJ databases">
        <title>Sequencing the genomes of 1000 actinobacteria strains.</title>
        <authorList>
            <person name="Klenk H.-P."/>
        </authorList>
    </citation>
    <scope>NUCLEOTIDE SEQUENCE [LARGE SCALE GENOMIC DNA]</scope>
    <source>
        <strain evidence="4 5">DSM 45084</strain>
    </source>
</reference>
<dbReference type="InterPro" id="IPR012340">
    <property type="entry name" value="NA-bd_OB-fold"/>
</dbReference>
<evidence type="ECO:0000313" key="4">
    <source>
        <dbReference type="EMBL" id="MBB4967999.1"/>
    </source>
</evidence>
<dbReference type="EMBL" id="JACHJS010000001">
    <property type="protein sequence ID" value="MBB4967999.1"/>
    <property type="molecule type" value="Genomic_DNA"/>
</dbReference>
<keyword evidence="1 2" id="KW-0238">DNA-binding</keyword>
<proteinExistence type="predicted"/>
<evidence type="ECO:0000256" key="1">
    <source>
        <dbReference type="ARBA" id="ARBA00023125"/>
    </source>
</evidence>
<dbReference type="GO" id="GO:0003697">
    <property type="term" value="F:single-stranded DNA binding"/>
    <property type="evidence" value="ECO:0007669"/>
    <property type="project" value="InterPro"/>
</dbReference>
<organism evidence="4 5">
    <name type="scientific">Saccharothrix violaceirubra</name>
    <dbReference type="NCBI Taxonomy" id="413306"/>
    <lineage>
        <taxon>Bacteria</taxon>
        <taxon>Bacillati</taxon>
        <taxon>Actinomycetota</taxon>
        <taxon>Actinomycetes</taxon>
        <taxon>Pseudonocardiales</taxon>
        <taxon>Pseudonocardiaceae</taxon>
        <taxon>Saccharothrix</taxon>
    </lineage>
</organism>
<evidence type="ECO:0000313" key="5">
    <source>
        <dbReference type="Proteomes" id="UP000542674"/>
    </source>
</evidence>
<dbReference type="InterPro" id="IPR000424">
    <property type="entry name" value="Primosome_PriB/ssb"/>
</dbReference>
<dbReference type="SUPFAM" id="SSF50249">
    <property type="entry name" value="Nucleic acid-binding proteins"/>
    <property type="match status" value="1"/>
</dbReference>
<dbReference type="CDD" id="cd04496">
    <property type="entry name" value="SSB_OBF"/>
    <property type="match status" value="1"/>
</dbReference>